<evidence type="ECO:0000313" key="8">
    <source>
        <dbReference type="EMBL" id="NDV32350.1"/>
    </source>
</evidence>
<keyword evidence="4" id="KW-0732">Signal</keyword>
<dbReference type="InterPro" id="IPR029058">
    <property type="entry name" value="AB_hydrolase_fold"/>
</dbReference>
<dbReference type="Gene3D" id="3.40.50.1820">
    <property type="entry name" value="alpha/beta hydrolase"/>
    <property type="match status" value="1"/>
</dbReference>
<evidence type="ECO:0000256" key="2">
    <source>
        <dbReference type="ARBA" id="ARBA00022645"/>
    </source>
</evidence>
<dbReference type="GO" id="GO:0006508">
    <property type="term" value="P:proteolysis"/>
    <property type="evidence" value="ECO:0007669"/>
    <property type="project" value="UniProtKB-KW"/>
</dbReference>
<dbReference type="AlphaFoldDB" id="A0A6B2L621"/>
<dbReference type="PROSITE" id="PS00131">
    <property type="entry name" value="CARBOXYPEPT_SER_SER"/>
    <property type="match status" value="1"/>
</dbReference>
<protein>
    <recommendedName>
        <fullName evidence="7">Carboxypeptidase</fullName>
        <ecNumber evidence="7">3.4.16.-</ecNumber>
    </recommendedName>
</protein>
<dbReference type="PANTHER" id="PTHR11802:SF113">
    <property type="entry name" value="SERINE CARBOXYPEPTIDASE CTSA-4.1"/>
    <property type="match status" value="1"/>
</dbReference>
<sequence length="387" mass="42619">MFYWFFESRNSPKTDPFIIWLTGGPGCSSMVALFYENGPYFLKGSTLSINPNSWNEVANVLWIDQPVGTGFSWADTSSDYVGDEKAVAEDLYQFLQTFFKTNPQYNFKVFIFGESYAGHYIPAFGSRIVAGNSNPARGDVKIDFKGMAIGNGWVDPVIQYGSYADFLVSKNLLDVASQTAYDDTLYPACKAMIDTGLWPAAFEECSLATQLILSDAEAEAGRTINVYDVTIPCAVQPLCYDFSDADTFLNSAAVKQALGVPSNVTWTDCSQDVYMNFLDDWVGNFAIDIPIVLAQNIPVLVYSGTNDFVCNALGGSRWTDAMTWPGQSAFNKASLKDWTVNGQVAGQTKYAQSLTWLAVYNAGHMVPMNQPVNALEMVKTFISGKPF</sequence>
<dbReference type="InterPro" id="IPR033124">
    <property type="entry name" value="Ser_caboxypep_his_AS"/>
</dbReference>
<accession>A0A6B2L621</accession>
<evidence type="ECO:0000256" key="1">
    <source>
        <dbReference type="ARBA" id="ARBA00009431"/>
    </source>
</evidence>
<dbReference type="SUPFAM" id="SSF53474">
    <property type="entry name" value="alpha/beta-Hydrolases"/>
    <property type="match status" value="1"/>
</dbReference>
<proteinExistence type="inferred from homology"/>
<keyword evidence="2 7" id="KW-0121">Carboxypeptidase</keyword>
<dbReference type="GO" id="GO:0004185">
    <property type="term" value="F:serine-type carboxypeptidase activity"/>
    <property type="evidence" value="ECO:0007669"/>
    <property type="project" value="UniProtKB-UniRule"/>
</dbReference>
<name>A0A6B2L621_9EUKA</name>
<organism evidence="8">
    <name type="scientific">Arcella intermedia</name>
    <dbReference type="NCBI Taxonomy" id="1963864"/>
    <lineage>
        <taxon>Eukaryota</taxon>
        <taxon>Amoebozoa</taxon>
        <taxon>Tubulinea</taxon>
        <taxon>Elardia</taxon>
        <taxon>Arcellinida</taxon>
        <taxon>Sphaerothecina</taxon>
        <taxon>Arcellidae</taxon>
        <taxon>Arcella</taxon>
    </lineage>
</organism>
<evidence type="ECO:0000256" key="5">
    <source>
        <dbReference type="ARBA" id="ARBA00022801"/>
    </source>
</evidence>
<dbReference type="PROSITE" id="PS00560">
    <property type="entry name" value="CARBOXYPEPT_SER_HIS"/>
    <property type="match status" value="1"/>
</dbReference>
<dbReference type="Pfam" id="PF00450">
    <property type="entry name" value="Peptidase_S10"/>
    <property type="match status" value="1"/>
</dbReference>
<dbReference type="PRINTS" id="PR00724">
    <property type="entry name" value="CRBOXYPTASEC"/>
</dbReference>
<keyword evidence="6" id="KW-0325">Glycoprotein</keyword>
<dbReference type="PANTHER" id="PTHR11802">
    <property type="entry name" value="SERINE PROTEASE FAMILY S10 SERINE CARBOXYPEPTIDASE"/>
    <property type="match status" value="1"/>
</dbReference>
<keyword evidence="3 7" id="KW-0645">Protease</keyword>
<dbReference type="InterPro" id="IPR018202">
    <property type="entry name" value="Ser_caboxypep_ser_AS"/>
</dbReference>
<evidence type="ECO:0000256" key="3">
    <source>
        <dbReference type="ARBA" id="ARBA00022670"/>
    </source>
</evidence>
<dbReference type="EMBL" id="GIBP01003381">
    <property type="protein sequence ID" value="NDV32350.1"/>
    <property type="molecule type" value="Transcribed_RNA"/>
</dbReference>
<keyword evidence="5 7" id="KW-0378">Hydrolase</keyword>
<dbReference type="EC" id="3.4.16.-" evidence="7"/>
<evidence type="ECO:0000256" key="7">
    <source>
        <dbReference type="RuleBase" id="RU361156"/>
    </source>
</evidence>
<dbReference type="InterPro" id="IPR001563">
    <property type="entry name" value="Peptidase_S10"/>
</dbReference>
<comment type="similarity">
    <text evidence="1 7">Belongs to the peptidase S10 family.</text>
</comment>
<evidence type="ECO:0000256" key="6">
    <source>
        <dbReference type="ARBA" id="ARBA00023180"/>
    </source>
</evidence>
<evidence type="ECO:0000256" key="4">
    <source>
        <dbReference type="ARBA" id="ARBA00022729"/>
    </source>
</evidence>
<reference evidence="8" key="1">
    <citation type="journal article" date="2020" name="J. Eukaryot. Microbiol.">
        <title>De novo Sequencing, Assembly and Annotation of the Transcriptome for the Free-Living Testate Amoeba Arcella intermedia.</title>
        <authorList>
            <person name="Ribeiro G.M."/>
            <person name="Porfirio-Sousa A.L."/>
            <person name="Maurer-Alcala X.X."/>
            <person name="Katz L.A."/>
            <person name="Lahr D.J.G."/>
        </authorList>
    </citation>
    <scope>NUCLEOTIDE SEQUENCE</scope>
</reference>